<proteinExistence type="predicted"/>
<gene>
    <name evidence="2" type="ORF">GS398_04395</name>
</gene>
<evidence type="ECO:0000256" key="1">
    <source>
        <dbReference type="SAM" id="Phobius"/>
    </source>
</evidence>
<dbReference type="AlphaFoldDB" id="A0A7K1XUQ2"/>
<keyword evidence="3" id="KW-1185">Reference proteome</keyword>
<keyword evidence="1" id="KW-0812">Transmembrane</keyword>
<feature type="transmembrane region" description="Helical" evidence="1">
    <location>
        <begin position="15"/>
        <end position="34"/>
    </location>
</feature>
<organism evidence="2 3">
    <name type="scientific">Hufsiella ginkgonis</name>
    <dbReference type="NCBI Taxonomy" id="2695274"/>
    <lineage>
        <taxon>Bacteria</taxon>
        <taxon>Pseudomonadati</taxon>
        <taxon>Bacteroidota</taxon>
        <taxon>Sphingobacteriia</taxon>
        <taxon>Sphingobacteriales</taxon>
        <taxon>Sphingobacteriaceae</taxon>
        <taxon>Hufsiella</taxon>
    </lineage>
</organism>
<accession>A0A7K1XUQ2</accession>
<name>A0A7K1XUQ2_9SPHI</name>
<reference evidence="2 3" key="1">
    <citation type="submission" date="2019-11" db="EMBL/GenBank/DDBJ databases">
        <title>Pedobacter sp. HMF7056 Genome sequencing and assembly.</title>
        <authorList>
            <person name="Kang H."/>
            <person name="Kim H."/>
            <person name="Joh K."/>
        </authorList>
    </citation>
    <scope>NUCLEOTIDE SEQUENCE [LARGE SCALE GENOMIC DNA]</scope>
    <source>
        <strain evidence="2 3">HMF7056</strain>
    </source>
</reference>
<keyword evidence="1" id="KW-1133">Transmembrane helix</keyword>
<feature type="transmembrane region" description="Helical" evidence="1">
    <location>
        <begin position="156"/>
        <end position="175"/>
    </location>
</feature>
<dbReference type="Proteomes" id="UP000451233">
    <property type="component" value="Unassembled WGS sequence"/>
</dbReference>
<comment type="caution">
    <text evidence="2">The sequence shown here is derived from an EMBL/GenBank/DDBJ whole genome shotgun (WGS) entry which is preliminary data.</text>
</comment>
<evidence type="ECO:0000313" key="3">
    <source>
        <dbReference type="Proteomes" id="UP000451233"/>
    </source>
</evidence>
<protein>
    <submittedName>
        <fullName evidence="2">Uncharacterized protein</fullName>
    </submittedName>
</protein>
<evidence type="ECO:0000313" key="2">
    <source>
        <dbReference type="EMBL" id="MXV14528.1"/>
    </source>
</evidence>
<sequence>MEERQKMAFEFAADYTKQLITLATGILAFTITFLKDIHDPITGQWWLVFAWIAFGCSIGCGIWAQMGMTGTLGSVKPNGSKADIKLTTGSDTQVTLKENATIELAGGVAISTHTLQAGDVMVLESSVTVTIPTGSKVLIPAALSPSIAGNNMRFPALLQITLFLIGIILSIVYGYKNFSRPVKKSGNHAGITVRIRETNTQTGKIILIDTLKAAK</sequence>
<keyword evidence="1" id="KW-0472">Membrane</keyword>
<feature type="transmembrane region" description="Helical" evidence="1">
    <location>
        <begin position="46"/>
        <end position="66"/>
    </location>
</feature>
<dbReference type="RefSeq" id="WP_160905494.1">
    <property type="nucleotide sequence ID" value="NZ_WVHS01000001.1"/>
</dbReference>
<dbReference type="EMBL" id="WVHS01000001">
    <property type="protein sequence ID" value="MXV14528.1"/>
    <property type="molecule type" value="Genomic_DNA"/>
</dbReference>